<dbReference type="InterPro" id="IPR024194">
    <property type="entry name" value="Ac/AlaTfrase_AlgI/DltB"/>
</dbReference>
<comment type="similarity">
    <text evidence="2 7">Belongs to the membrane-bound acyltransferase family.</text>
</comment>
<protein>
    <submittedName>
        <fullName evidence="9">MBOAT family protein</fullName>
    </submittedName>
</protein>
<evidence type="ECO:0000256" key="5">
    <source>
        <dbReference type="ARBA" id="ARBA00022989"/>
    </source>
</evidence>
<keyword evidence="3 7" id="KW-1003">Cell membrane</keyword>
<evidence type="ECO:0000313" key="9">
    <source>
        <dbReference type="EMBL" id="MBJ6725949.1"/>
    </source>
</evidence>
<evidence type="ECO:0000256" key="8">
    <source>
        <dbReference type="SAM" id="Phobius"/>
    </source>
</evidence>
<sequence>MSIGVSYFAFQAISYLTDVYLEIEEPERHLGYYALYLAFFPKLLQGPIERAGDLLPQLKRGYVCDPERLRRALLQLVWGLFQKIVIADRLGSYVDAVFNDIHAYSGWPLLAATYLFALQIYFDFSGYTEMALGSAQLFGIDLTQNFNAPYRATSIADFWRRWHISFSRWILDYIFKPLQLAWRGGKKAGTAAALLVTFFVSGLWHGISWGFVIWGGLHGIYLACATFYGPYQKRLHRAMGLDKGTLLTVWQRGVTFHLVCFAWIFFRANSVADAWYLVTHVVDFARGSGLHTTIEPTRDLLITLLLLLVPFAVSLFRCRLPLLEQRGWVRWSAYYALALGIMLFRNAGESFIYFRF</sequence>
<keyword evidence="6 7" id="KW-0472">Membrane</keyword>
<evidence type="ECO:0000256" key="4">
    <source>
        <dbReference type="ARBA" id="ARBA00022692"/>
    </source>
</evidence>
<keyword evidence="7" id="KW-0808">Transferase</keyword>
<comment type="caution">
    <text evidence="9">The sequence shown here is derived from an EMBL/GenBank/DDBJ whole genome shotgun (WGS) entry which is preliminary data.</text>
</comment>
<evidence type="ECO:0000313" key="10">
    <source>
        <dbReference type="Proteomes" id="UP000636888"/>
    </source>
</evidence>
<dbReference type="GO" id="GO:0016746">
    <property type="term" value="F:acyltransferase activity"/>
    <property type="evidence" value="ECO:0007669"/>
    <property type="project" value="UniProtKB-KW"/>
</dbReference>
<dbReference type="GO" id="GO:0005886">
    <property type="term" value="C:plasma membrane"/>
    <property type="evidence" value="ECO:0007669"/>
    <property type="project" value="UniProtKB-SubCell"/>
</dbReference>
<dbReference type="RefSeq" id="WP_199384839.1">
    <property type="nucleotide sequence ID" value="NZ_JAEMHM010000011.1"/>
</dbReference>
<evidence type="ECO:0000256" key="6">
    <source>
        <dbReference type="ARBA" id="ARBA00023136"/>
    </source>
</evidence>
<feature type="transmembrane region" description="Helical" evidence="8">
    <location>
        <begin position="249"/>
        <end position="266"/>
    </location>
</feature>
<proteinExistence type="inferred from homology"/>
<organism evidence="9 10">
    <name type="scientific">Geomesophilobacter sediminis</name>
    <dbReference type="NCBI Taxonomy" id="2798584"/>
    <lineage>
        <taxon>Bacteria</taxon>
        <taxon>Pseudomonadati</taxon>
        <taxon>Thermodesulfobacteriota</taxon>
        <taxon>Desulfuromonadia</taxon>
        <taxon>Geobacterales</taxon>
        <taxon>Geobacteraceae</taxon>
        <taxon>Geomesophilobacter</taxon>
    </lineage>
</organism>
<feature type="transmembrane region" description="Helical" evidence="8">
    <location>
        <begin position="300"/>
        <end position="320"/>
    </location>
</feature>
<comment type="subcellular location">
    <subcellularLocation>
        <location evidence="1">Cell membrane</location>
        <topology evidence="1">Multi-pass membrane protein</topology>
    </subcellularLocation>
</comment>
<reference evidence="9" key="1">
    <citation type="submission" date="2020-12" db="EMBL/GenBank/DDBJ databases">
        <title>Geomonas sp. Red875, isolated from river sediment.</title>
        <authorList>
            <person name="Xu Z."/>
            <person name="Zhang Z."/>
            <person name="Masuda Y."/>
            <person name="Itoh H."/>
            <person name="Senoo K."/>
        </authorList>
    </citation>
    <scope>NUCLEOTIDE SEQUENCE</scope>
    <source>
        <strain evidence="9">Red875</strain>
    </source>
</reference>
<evidence type="ECO:0000256" key="1">
    <source>
        <dbReference type="ARBA" id="ARBA00004651"/>
    </source>
</evidence>
<name>A0A8J7JGK6_9BACT</name>
<dbReference type="InterPro" id="IPR028362">
    <property type="entry name" value="AlgI"/>
</dbReference>
<keyword evidence="7" id="KW-0012">Acyltransferase</keyword>
<dbReference type="PANTHER" id="PTHR13285">
    <property type="entry name" value="ACYLTRANSFERASE"/>
    <property type="match status" value="1"/>
</dbReference>
<dbReference type="AlphaFoldDB" id="A0A8J7JGK6"/>
<feature type="transmembrane region" description="Helical" evidence="8">
    <location>
        <begin position="211"/>
        <end position="228"/>
    </location>
</feature>
<evidence type="ECO:0000256" key="2">
    <source>
        <dbReference type="ARBA" id="ARBA00010323"/>
    </source>
</evidence>
<dbReference type="PIRSF" id="PIRSF500217">
    <property type="entry name" value="AlgI"/>
    <property type="match status" value="1"/>
</dbReference>
<dbReference type="PANTHER" id="PTHR13285:SF18">
    <property type="entry name" value="PROTEIN-CYSTEINE N-PALMITOYLTRANSFERASE RASP"/>
    <property type="match status" value="1"/>
</dbReference>
<evidence type="ECO:0000256" key="3">
    <source>
        <dbReference type="ARBA" id="ARBA00022475"/>
    </source>
</evidence>
<dbReference type="Proteomes" id="UP000636888">
    <property type="component" value="Unassembled WGS sequence"/>
</dbReference>
<keyword evidence="5 8" id="KW-1133">Transmembrane helix</keyword>
<dbReference type="InterPro" id="IPR051085">
    <property type="entry name" value="MB_O-acyltransferase"/>
</dbReference>
<gene>
    <name evidence="9" type="ORF">JFN93_14625</name>
</gene>
<keyword evidence="10" id="KW-1185">Reference proteome</keyword>
<dbReference type="GO" id="GO:0042121">
    <property type="term" value="P:alginic acid biosynthetic process"/>
    <property type="evidence" value="ECO:0007669"/>
    <property type="project" value="InterPro"/>
</dbReference>
<feature type="transmembrane region" description="Helical" evidence="8">
    <location>
        <begin position="332"/>
        <end position="354"/>
    </location>
</feature>
<dbReference type="Pfam" id="PF03062">
    <property type="entry name" value="MBOAT"/>
    <property type="match status" value="1"/>
</dbReference>
<dbReference type="EMBL" id="JAEMHM010000011">
    <property type="protein sequence ID" value="MBJ6725949.1"/>
    <property type="molecule type" value="Genomic_DNA"/>
</dbReference>
<accession>A0A8J7JGK6</accession>
<keyword evidence="4 8" id="KW-0812">Transmembrane</keyword>
<dbReference type="PIRSF" id="PIRSF016636">
    <property type="entry name" value="AlgI_DltB"/>
    <property type="match status" value="1"/>
</dbReference>
<evidence type="ECO:0000256" key="7">
    <source>
        <dbReference type="PIRNR" id="PIRNR016636"/>
    </source>
</evidence>
<dbReference type="InterPro" id="IPR004299">
    <property type="entry name" value="MBOAT_fam"/>
</dbReference>